<comment type="caution">
    <text evidence="4">The sequence shown here is derived from an EMBL/GenBank/DDBJ whole genome shotgun (WGS) entry which is preliminary data.</text>
</comment>
<keyword evidence="2" id="KW-0812">Transmembrane</keyword>
<dbReference type="EMBL" id="MFGB01000002">
    <property type="protein sequence ID" value="OGF28182.1"/>
    <property type="molecule type" value="Genomic_DNA"/>
</dbReference>
<dbReference type="Proteomes" id="UP000178367">
    <property type="component" value="Unassembled WGS sequence"/>
</dbReference>
<dbReference type="PANTHER" id="PTHR43574">
    <property type="entry name" value="EPIMERASE-RELATED"/>
    <property type="match status" value="1"/>
</dbReference>
<proteinExistence type="predicted"/>
<dbReference type="Gene3D" id="3.90.25.10">
    <property type="entry name" value="UDP-galactose 4-epimerase, domain 1"/>
    <property type="match status" value="1"/>
</dbReference>
<accession>A0A1F5SNA8</accession>
<dbReference type="InterPro" id="IPR036291">
    <property type="entry name" value="NAD(P)-bd_dom_sf"/>
</dbReference>
<keyword evidence="2" id="KW-0472">Membrane</keyword>
<feature type="transmembrane region" description="Helical" evidence="2">
    <location>
        <begin position="12"/>
        <end position="30"/>
    </location>
</feature>
<evidence type="ECO:0000259" key="3">
    <source>
        <dbReference type="Pfam" id="PF01370"/>
    </source>
</evidence>
<feature type="domain" description="NAD-dependent epimerase/dehydratase" evidence="3">
    <location>
        <begin position="12"/>
        <end position="254"/>
    </location>
</feature>
<name>A0A1F5SNA8_9BACT</name>
<organism evidence="4 5">
    <name type="scientific">Candidatus Falkowbacteria bacterium RIFOXYA2_FULL_47_19</name>
    <dbReference type="NCBI Taxonomy" id="1797994"/>
    <lineage>
        <taxon>Bacteria</taxon>
        <taxon>Candidatus Falkowiibacteriota</taxon>
    </lineage>
</organism>
<dbReference type="STRING" id="1797994.A2227_06830"/>
<reference evidence="4 5" key="1">
    <citation type="journal article" date="2016" name="Nat. Commun.">
        <title>Thousands of microbial genomes shed light on interconnected biogeochemical processes in an aquifer system.</title>
        <authorList>
            <person name="Anantharaman K."/>
            <person name="Brown C.T."/>
            <person name="Hug L.A."/>
            <person name="Sharon I."/>
            <person name="Castelle C.J."/>
            <person name="Probst A.J."/>
            <person name="Thomas B.C."/>
            <person name="Singh A."/>
            <person name="Wilkins M.J."/>
            <person name="Karaoz U."/>
            <person name="Brodie E.L."/>
            <person name="Williams K.H."/>
            <person name="Hubbard S.S."/>
            <person name="Banfield J.F."/>
        </authorList>
    </citation>
    <scope>NUCLEOTIDE SEQUENCE [LARGE SCALE GENOMIC DNA]</scope>
</reference>
<evidence type="ECO:0000313" key="4">
    <source>
        <dbReference type="EMBL" id="OGF28182.1"/>
    </source>
</evidence>
<keyword evidence="1" id="KW-0520">NAD</keyword>
<gene>
    <name evidence="4" type="ORF">A2227_06830</name>
</gene>
<dbReference type="SUPFAM" id="SSF51735">
    <property type="entry name" value="NAD(P)-binding Rossmann-fold domains"/>
    <property type="match status" value="1"/>
</dbReference>
<dbReference type="AlphaFoldDB" id="A0A1F5SNA8"/>
<dbReference type="Pfam" id="PF01370">
    <property type="entry name" value="Epimerase"/>
    <property type="match status" value="1"/>
</dbReference>
<dbReference type="Gene3D" id="3.40.50.720">
    <property type="entry name" value="NAD(P)-binding Rossmann-like Domain"/>
    <property type="match status" value="1"/>
</dbReference>
<evidence type="ECO:0000256" key="2">
    <source>
        <dbReference type="SAM" id="Phobius"/>
    </source>
</evidence>
<keyword evidence="2" id="KW-1133">Transmembrane helix</keyword>
<dbReference type="InterPro" id="IPR001509">
    <property type="entry name" value="Epimerase_deHydtase"/>
</dbReference>
<evidence type="ECO:0000256" key="1">
    <source>
        <dbReference type="ARBA" id="ARBA00023027"/>
    </source>
</evidence>
<evidence type="ECO:0000313" key="5">
    <source>
        <dbReference type="Proteomes" id="UP000178367"/>
    </source>
</evidence>
<dbReference type="PRINTS" id="PR01713">
    <property type="entry name" value="NUCEPIMERASE"/>
</dbReference>
<protein>
    <recommendedName>
        <fullName evidence="3">NAD-dependent epimerase/dehydratase domain-containing protein</fullName>
    </recommendedName>
</protein>
<sequence>MTNKIDKKNSKILVTGGAGFIGSHIATALLKRGDEVAIIDNFNDYYDPALKEARAGKLSAEFPGVKIYRTDITDHDAIAEIFNKESFDKVCHLAAQAGVRYSLTNPLIYEHTNILGTLNLLESCRHNGVKDFIFASSSSVYGNNKELPFSEEQRVDNPISLYAATKKSNEEMAYVYHHLYGLNCTGLRFFTVYGPWGRPDMALFKFSRAILAGEAIDIYNNGEMARDFTYIDDIVSGAVAAIDKSYPYEIFNLARGESIRLLDFINEIEKNLGLTAKKNLLPLQPGDVPATSASIERARRMLGYEPRTSVAAGVRNFIGWYHEYYKK</sequence>